<dbReference type="FunFam" id="3.10.660.10:FF:000001">
    <property type="entry name" value="Diphthamide biosynthesis 3"/>
    <property type="match status" value="1"/>
</dbReference>
<evidence type="ECO:0000313" key="9">
    <source>
        <dbReference type="EMBL" id="CAD2170441.1"/>
    </source>
</evidence>
<protein>
    <recommendedName>
        <fullName evidence="6">Diphthamide biosynthesis protein 3</fullName>
    </recommendedName>
</protein>
<comment type="pathway">
    <text evidence="1">Protein modification; peptidyl-diphthamide biosynthesis.</text>
</comment>
<evidence type="ECO:0000256" key="4">
    <source>
        <dbReference type="ARBA" id="ARBA00024032"/>
    </source>
</evidence>
<dbReference type="InterPro" id="IPR036671">
    <property type="entry name" value="DPH_MB_sf"/>
</dbReference>
<dbReference type="InterPro" id="IPR044248">
    <property type="entry name" value="DPH3/4-like"/>
</dbReference>
<dbReference type="SUPFAM" id="SSF144217">
    <property type="entry name" value="CSL zinc finger"/>
    <property type="match status" value="1"/>
</dbReference>
<evidence type="ECO:0000256" key="3">
    <source>
        <dbReference type="ARBA" id="ARBA00023004"/>
    </source>
</evidence>
<dbReference type="GO" id="GO:0017183">
    <property type="term" value="P:protein histidyl modification to diphthamide"/>
    <property type="evidence" value="ECO:0007669"/>
    <property type="project" value="InterPro"/>
</dbReference>
<dbReference type="PANTHER" id="PTHR21454:SF31">
    <property type="entry name" value="DIPHTHAMIDE BIOSYNTHESIS PROTEIN 3"/>
    <property type="match status" value="1"/>
</dbReference>
<evidence type="ECO:0000256" key="6">
    <source>
        <dbReference type="ARBA" id="ARBA00041070"/>
    </source>
</evidence>
<evidence type="ECO:0000256" key="1">
    <source>
        <dbReference type="ARBA" id="ARBA00005156"/>
    </source>
</evidence>
<reference evidence="9 10" key="1">
    <citation type="submission" date="2020-08" db="EMBL/GenBank/DDBJ databases">
        <authorList>
            <person name="Koutsovoulos G."/>
            <person name="Danchin GJ E."/>
        </authorList>
    </citation>
    <scope>NUCLEOTIDE SEQUENCE [LARGE SCALE GENOMIC DNA]</scope>
</reference>
<accession>A0A6V7V893</accession>
<keyword evidence="3" id="KW-0408">Iron</keyword>
<dbReference type="EMBL" id="CAJEWN010000168">
    <property type="protein sequence ID" value="CAD2170441.1"/>
    <property type="molecule type" value="Genomic_DNA"/>
</dbReference>
<evidence type="ECO:0000259" key="8">
    <source>
        <dbReference type="PROSITE" id="PS51074"/>
    </source>
</evidence>
<evidence type="ECO:0000256" key="5">
    <source>
        <dbReference type="ARBA" id="ARBA00036267"/>
    </source>
</evidence>
<proteinExistence type="inferred from homology"/>
<dbReference type="InterPro" id="IPR007872">
    <property type="entry name" value="DPH_MB_dom"/>
</dbReference>
<dbReference type="GO" id="GO:0046872">
    <property type="term" value="F:metal ion binding"/>
    <property type="evidence" value="ECO:0007669"/>
    <property type="project" value="UniProtKB-KW"/>
</dbReference>
<gene>
    <name evidence="9" type="ORF">MENT_LOCUS21848</name>
</gene>
<comment type="catalytic activity">
    <reaction evidence="5">
        <text>[3Fe-4S](1+)-[protein] + Fe(2+)-[Dph3] = [3Fe-4S](0)-[protein] + Fe(3+)-[Dph3]</text>
        <dbReference type="Rhea" id="RHEA:71235"/>
        <dbReference type="Rhea" id="RHEA-COMP:17996"/>
        <dbReference type="Rhea" id="RHEA-COMP:17997"/>
        <dbReference type="Rhea" id="RHEA-COMP:18002"/>
        <dbReference type="Rhea" id="RHEA-COMP:18003"/>
        <dbReference type="ChEBI" id="CHEBI:29033"/>
        <dbReference type="ChEBI" id="CHEBI:29034"/>
        <dbReference type="ChEBI" id="CHEBI:33751"/>
        <dbReference type="ChEBI" id="CHEBI:47402"/>
        <dbReference type="ChEBI" id="CHEBI:83228"/>
    </reaction>
</comment>
<sequence length="84" mass="9493">MENSGELVFHEEVEIGEFEFDQETKIYTYPCPCGDRFEITKEQLEAGDDVAVCPSCSLMVRVIYDLAKFRESNYVNDAVSVGAN</sequence>
<dbReference type="PROSITE" id="PS51074">
    <property type="entry name" value="DPH_MB"/>
    <property type="match status" value="1"/>
</dbReference>
<keyword evidence="2" id="KW-0479">Metal-binding</keyword>
<comment type="catalytic activity">
    <reaction evidence="7">
        <text>2 [3Fe-4S](0)-[protein] + 2 Fe(2+)-[Dph3] + NADH = 2 [4Fe-4S](1+)-[protein] + 2 [Dph3] + NAD(+) + H(+)</text>
        <dbReference type="Rhea" id="RHEA:71239"/>
        <dbReference type="Rhea" id="RHEA-COMP:17997"/>
        <dbReference type="Rhea" id="RHEA-COMP:17998"/>
        <dbReference type="Rhea" id="RHEA-COMP:18001"/>
        <dbReference type="Rhea" id="RHEA-COMP:18002"/>
        <dbReference type="ChEBI" id="CHEBI:15378"/>
        <dbReference type="ChEBI" id="CHEBI:29033"/>
        <dbReference type="ChEBI" id="CHEBI:33723"/>
        <dbReference type="ChEBI" id="CHEBI:47402"/>
        <dbReference type="ChEBI" id="CHEBI:57540"/>
        <dbReference type="ChEBI" id="CHEBI:57945"/>
        <dbReference type="ChEBI" id="CHEBI:83228"/>
    </reaction>
</comment>
<dbReference type="Proteomes" id="UP000580250">
    <property type="component" value="Unassembled WGS sequence"/>
</dbReference>
<dbReference type="AlphaFoldDB" id="A0A6V7V893"/>
<organism evidence="9 10">
    <name type="scientific">Meloidogyne enterolobii</name>
    <name type="common">Root-knot nematode worm</name>
    <name type="synonym">Meloidogyne mayaguensis</name>
    <dbReference type="NCBI Taxonomy" id="390850"/>
    <lineage>
        <taxon>Eukaryota</taxon>
        <taxon>Metazoa</taxon>
        <taxon>Ecdysozoa</taxon>
        <taxon>Nematoda</taxon>
        <taxon>Chromadorea</taxon>
        <taxon>Rhabditida</taxon>
        <taxon>Tylenchina</taxon>
        <taxon>Tylenchomorpha</taxon>
        <taxon>Tylenchoidea</taxon>
        <taxon>Meloidogynidae</taxon>
        <taxon>Meloidogyninae</taxon>
        <taxon>Meloidogyne</taxon>
    </lineage>
</organism>
<dbReference type="OrthoDB" id="66964at2759"/>
<name>A0A6V7V893_MELEN</name>
<comment type="caution">
    <text evidence="9">The sequence shown here is derived from an EMBL/GenBank/DDBJ whole genome shotgun (WGS) entry which is preliminary data.</text>
</comment>
<dbReference type="PANTHER" id="PTHR21454">
    <property type="entry name" value="DPH3 HOMOLOG-RELATED"/>
    <property type="match status" value="1"/>
</dbReference>
<feature type="domain" description="DPH-type MB" evidence="8">
    <location>
        <begin position="9"/>
        <end position="65"/>
    </location>
</feature>
<dbReference type="Pfam" id="PF05207">
    <property type="entry name" value="Zn_ribbon_CSL"/>
    <property type="match status" value="1"/>
</dbReference>
<comment type="similarity">
    <text evidence="4">Belongs to the DPH3 family.</text>
</comment>
<dbReference type="Gene3D" id="3.10.660.10">
    <property type="entry name" value="DPH Zinc finger"/>
    <property type="match status" value="1"/>
</dbReference>
<evidence type="ECO:0000256" key="7">
    <source>
        <dbReference type="ARBA" id="ARBA00048125"/>
    </source>
</evidence>
<evidence type="ECO:0000256" key="2">
    <source>
        <dbReference type="ARBA" id="ARBA00022723"/>
    </source>
</evidence>
<evidence type="ECO:0000313" key="10">
    <source>
        <dbReference type="Proteomes" id="UP000580250"/>
    </source>
</evidence>